<dbReference type="OrthoDB" id="7340239at2"/>
<proteinExistence type="predicted"/>
<keyword evidence="4" id="KW-1185">Reference proteome</keyword>
<dbReference type="RefSeq" id="WP_111591110.1">
    <property type="nucleotide sequence ID" value="NZ_QLMA01000002.1"/>
</dbReference>
<gene>
    <name evidence="3" type="ORF">CLV59_102153</name>
</gene>
<dbReference type="AlphaFoldDB" id="A0A327W623"/>
<evidence type="ECO:0000256" key="1">
    <source>
        <dbReference type="SAM" id="SignalP"/>
    </source>
</evidence>
<evidence type="ECO:0000313" key="3">
    <source>
        <dbReference type="EMBL" id="RAJ85450.1"/>
    </source>
</evidence>
<evidence type="ECO:0000259" key="2">
    <source>
        <dbReference type="Pfam" id="PF07007"/>
    </source>
</evidence>
<feature type="domain" description="Lysozyme inhibitor LprI-like N-terminal" evidence="2">
    <location>
        <begin position="19"/>
        <end position="110"/>
    </location>
</feature>
<dbReference type="Gene3D" id="1.20.1270.180">
    <property type="match status" value="1"/>
</dbReference>
<name>A0A327W623_9BACT</name>
<dbReference type="Pfam" id="PF07007">
    <property type="entry name" value="LprI"/>
    <property type="match status" value="1"/>
</dbReference>
<organism evidence="3 4">
    <name type="scientific">Chitinophaga dinghuensis</name>
    <dbReference type="NCBI Taxonomy" id="1539050"/>
    <lineage>
        <taxon>Bacteria</taxon>
        <taxon>Pseudomonadati</taxon>
        <taxon>Bacteroidota</taxon>
        <taxon>Chitinophagia</taxon>
        <taxon>Chitinophagales</taxon>
        <taxon>Chitinophagaceae</taxon>
        <taxon>Chitinophaga</taxon>
    </lineage>
</organism>
<feature type="chain" id="PRO_5016265292" evidence="1">
    <location>
        <begin position="20"/>
        <end position="131"/>
    </location>
</feature>
<reference evidence="3 4" key="1">
    <citation type="submission" date="2018-06" db="EMBL/GenBank/DDBJ databases">
        <title>Genomic Encyclopedia of Archaeal and Bacterial Type Strains, Phase II (KMG-II): from individual species to whole genera.</title>
        <authorList>
            <person name="Goeker M."/>
        </authorList>
    </citation>
    <scope>NUCLEOTIDE SEQUENCE [LARGE SCALE GENOMIC DNA]</scope>
    <source>
        <strain evidence="3 4">DSM 29821</strain>
    </source>
</reference>
<protein>
    <submittedName>
        <fullName evidence="3">Uncharacterized protein YecT (DUF1311 family)</fullName>
    </submittedName>
</protein>
<dbReference type="Proteomes" id="UP000249819">
    <property type="component" value="Unassembled WGS sequence"/>
</dbReference>
<feature type="signal peptide" evidence="1">
    <location>
        <begin position="1"/>
        <end position="19"/>
    </location>
</feature>
<comment type="caution">
    <text evidence="3">The sequence shown here is derived from an EMBL/GenBank/DDBJ whole genome shotgun (WGS) entry which is preliminary data.</text>
</comment>
<keyword evidence="1" id="KW-0732">Signal</keyword>
<dbReference type="InterPro" id="IPR009739">
    <property type="entry name" value="LprI-like_N"/>
</dbReference>
<dbReference type="EMBL" id="QLMA01000002">
    <property type="protein sequence ID" value="RAJ85450.1"/>
    <property type="molecule type" value="Genomic_DNA"/>
</dbReference>
<sequence>MKYIIICLLLFTAISKGFAQTQAEMNKQANEAYKTADKQLNEVYQNILKDYSANKTFLSNLRDAQRLWMQFRDAQVKAMFPEPAKNYGSMFPVCKANYLTELTTQRVEALRVWVNGLPPGETCTGSVGARQ</sequence>
<evidence type="ECO:0000313" key="4">
    <source>
        <dbReference type="Proteomes" id="UP000249819"/>
    </source>
</evidence>
<accession>A0A327W623</accession>